<keyword evidence="3" id="KW-1185">Reference proteome</keyword>
<dbReference type="Gene3D" id="3.90.1640.10">
    <property type="entry name" value="inorganic pyrophosphatase (n-terminal core)"/>
    <property type="match status" value="1"/>
</dbReference>
<dbReference type="InterPro" id="IPR038763">
    <property type="entry name" value="DHH_sf"/>
</dbReference>
<comment type="caution">
    <text evidence="2">The sequence shown here is derived from an EMBL/GenBank/DDBJ whole genome shotgun (WGS) entry which is preliminary data.</text>
</comment>
<dbReference type="InterPro" id="IPR000421">
    <property type="entry name" value="FA58C"/>
</dbReference>
<organism evidence="2 3">
    <name type="scientific">Frieseomelitta varia</name>
    <dbReference type="NCBI Taxonomy" id="561572"/>
    <lineage>
        <taxon>Eukaryota</taxon>
        <taxon>Metazoa</taxon>
        <taxon>Ecdysozoa</taxon>
        <taxon>Arthropoda</taxon>
        <taxon>Hexapoda</taxon>
        <taxon>Insecta</taxon>
        <taxon>Pterygota</taxon>
        <taxon>Neoptera</taxon>
        <taxon>Endopterygota</taxon>
        <taxon>Hymenoptera</taxon>
        <taxon>Apocrita</taxon>
        <taxon>Aculeata</taxon>
        <taxon>Apoidea</taxon>
        <taxon>Anthophila</taxon>
        <taxon>Apidae</taxon>
        <taxon>Frieseomelitta</taxon>
    </lineage>
</organism>
<protein>
    <recommendedName>
        <fullName evidence="1">F5/8 type C domain-containing protein</fullName>
    </recommendedName>
</protein>
<name>A0A833S184_9HYME</name>
<dbReference type="PANTHER" id="PTHR12112:SF39">
    <property type="entry name" value="EG:152A3.5 PROTEIN (FBGN0003116_PN PROTEIN)"/>
    <property type="match status" value="1"/>
</dbReference>
<dbReference type="EMBL" id="WNWW01000826">
    <property type="protein sequence ID" value="KAF3421702.1"/>
    <property type="molecule type" value="Genomic_DNA"/>
</dbReference>
<dbReference type="SUPFAM" id="SSF64182">
    <property type="entry name" value="DHH phosphoesterases"/>
    <property type="match status" value="1"/>
</dbReference>
<dbReference type="GO" id="GO:0004309">
    <property type="term" value="F:exopolyphosphatase activity"/>
    <property type="evidence" value="ECO:0007669"/>
    <property type="project" value="TreeGrafter"/>
</dbReference>
<dbReference type="PROSITE" id="PS50022">
    <property type="entry name" value="FA58C_3"/>
    <property type="match status" value="1"/>
</dbReference>
<reference evidence="2" key="1">
    <citation type="submission" date="2019-11" db="EMBL/GenBank/DDBJ databases">
        <title>The nuclear and mitochondrial genomes of Frieseomelitta varia - a highly eusocial stingless bee (Meliponini) with a permanently sterile worker caste.</title>
        <authorList>
            <person name="Freitas F.C.P."/>
            <person name="Lourenco A.P."/>
            <person name="Nunes F.M.F."/>
            <person name="Paschoal A.R."/>
            <person name="Abreu F.C.P."/>
            <person name="Barbin F.O."/>
            <person name="Bataglia L."/>
            <person name="Cardoso-Junior C.A.M."/>
            <person name="Cervoni M.S."/>
            <person name="Silva S.R."/>
            <person name="Dalarmi F."/>
            <person name="Del Lama M.A."/>
            <person name="Depintor T.S."/>
            <person name="Ferreira K.M."/>
            <person name="Goria P.S."/>
            <person name="Jaskot M.C."/>
            <person name="Lago D.C."/>
            <person name="Luna-Lucena D."/>
            <person name="Moda L.M."/>
            <person name="Nascimento L."/>
            <person name="Pedrino M."/>
            <person name="Rabico F.O."/>
            <person name="Sanches F.C."/>
            <person name="Santos D.E."/>
            <person name="Santos C.G."/>
            <person name="Vieira J."/>
            <person name="Lopes T.F."/>
            <person name="Barchuk A.R."/>
            <person name="Hartfelder K."/>
            <person name="Simoes Z.L.P."/>
            <person name="Bitondi M.M.G."/>
            <person name="Pinheiro D.G."/>
        </authorList>
    </citation>
    <scope>NUCLEOTIDE SEQUENCE</scope>
    <source>
        <strain evidence="2">USP_RPSP 00005682</strain>
        <tissue evidence="2">Whole individual</tissue>
    </source>
</reference>
<accession>A0A833S184</accession>
<dbReference type="SUPFAM" id="SSF49785">
    <property type="entry name" value="Galactose-binding domain-like"/>
    <property type="match status" value="1"/>
</dbReference>
<evidence type="ECO:0000313" key="2">
    <source>
        <dbReference type="EMBL" id="KAF3421702.1"/>
    </source>
</evidence>
<gene>
    <name evidence="2" type="ORF">E2986_12358</name>
</gene>
<dbReference type="PANTHER" id="PTHR12112">
    <property type="entry name" value="BNIP - RELATED"/>
    <property type="match status" value="1"/>
</dbReference>
<dbReference type="Gene3D" id="2.60.120.260">
    <property type="entry name" value="Galactose-binding domain-like"/>
    <property type="match status" value="1"/>
</dbReference>
<dbReference type="Proteomes" id="UP000655588">
    <property type="component" value="Unassembled WGS sequence"/>
</dbReference>
<dbReference type="AlphaFoldDB" id="A0A833S184"/>
<proteinExistence type="predicted"/>
<feature type="domain" description="F5/8 type C" evidence="1">
    <location>
        <begin position="185"/>
        <end position="226"/>
    </location>
</feature>
<dbReference type="InterPro" id="IPR008979">
    <property type="entry name" value="Galactose-bd-like_sf"/>
</dbReference>
<sequence>MIALCRDQIDLKALKENTKIKLETVLVDHHNLSDEDMYLMDSVVKIIDHRPRDERWSWPGGEIHLESVGSCATLVARNLFDKHPHMIDSQISSPILIDTCNFAKEANRATIVDVEVTNALEKAGSLSLDRDKVFNEIVEAKSDISRLTTDDLLIRDLKVTSGIPIVGLPMLVKITRVVFQLVGQCIFPLGMEEGKIPDDAITASSSYETKSVGPQNARFTLLPTVK</sequence>
<dbReference type="GO" id="GO:0005737">
    <property type="term" value="C:cytoplasm"/>
    <property type="evidence" value="ECO:0007669"/>
    <property type="project" value="TreeGrafter"/>
</dbReference>
<evidence type="ECO:0000259" key="1">
    <source>
        <dbReference type="PROSITE" id="PS50022"/>
    </source>
</evidence>
<evidence type="ECO:0000313" key="3">
    <source>
        <dbReference type="Proteomes" id="UP000655588"/>
    </source>
</evidence>